<dbReference type="OrthoDB" id="5599753at2759"/>
<reference evidence="2 3" key="1">
    <citation type="submission" date="2016-04" db="EMBL/GenBank/DDBJ databases">
        <title>A degradative enzymes factory behind the ericoid mycorrhizal symbiosis.</title>
        <authorList>
            <consortium name="DOE Joint Genome Institute"/>
            <person name="Martino E."/>
            <person name="Morin E."/>
            <person name="Grelet G."/>
            <person name="Kuo A."/>
            <person name="Kohler A."/>
            <person name="Daghino S."/>
            <person name="Barry K."/>
            <person name="Choi C."/>
            <person name="Cichocki N."/>
            <person name="Clum A."/>
            <person name="Copeland A."/>
            <person name="Hainaut M."/>
            <person name="Haridas S."/>
            <person name="Labutti K."/>
            <person name="Lindquist E."/>
            <person name="Lipzen A."/>
            <person name="Khouja H.-R."/>
            <person name="Murat C."/>
            <person name="Ohm R."/>
            <person name="Olson A."/>
            <person name="Spatafora J."/>
            <person name="Veneault-Fourrey C."/>
            <person name="Henrissat B."/>
            <person name="Grigoriev I."/>
            <person name="Martin F."/>
            <person name="Perotto S."/>
        </authorList>
    </citation>
    <scope>NUCLEOTIDE SEQUENCE [LARGE SCALE GENOMIC DNA]</scope>
    <source>
        <strain evidence="2 3">F</strain>
    </source>
</reference>
<dbReference type="Proteomes" id="UP000235786">
    <property type="component" value="Unassembled WGS sequence"/>
</dbReference>
<sequence length="227" mass="25977">MTRDMAFFRPSTGLITSAIIIGTPIVYLSFVHARLSQRIHHTTKKGTATATEIINVESISHSVIEEKCFMIHDIASKPVRKELLPTLDTNTLLTTFIRNTMTRFSSFPQAWLLRLISDHTTFKKTYIEKLEFKDGDVVCGVYRVVLRTEEKVELLMKQGSVEGRLVVGIEPKGEDMVFYSETVMWKGKDDKTVMPLERAVPKWLHELASWRLLDLGTNYLVDLRKSS</sequence>
<dbReference type="EMBL" id="KZ613959">
    <property type="protein sequence ID" value="PMD32262.1"/>
    <property type="molecule type" value="Genomic_DNA"/>
</dbReference>
<protein>
    <submittedName>
        <fullName evidence="2">Uncharacterized protein</fullName>
    </submittedName>
</protein>
<keyword evidence="1" id="KW-0812">Transmembrane</keyword>
<gene>
    <name evidence="2" type="ORF">L207DRAFT_572079</name>
</gene>
<evidence type="ECO:0000256" key="1">
    <source>
        <dbReference type="SAM" id="Phobius"/>
    </source>
</evidence>
<dbReference type="AlphaFoldDB" id="A0A2J6R164"/>
<feature type="transmembrane region" description="Helical" evidence="1">
    <location>
        <begin position="12"/>
        <end position="35"/>
    </location>
</feature>
<evidence type="ECO:0000313" key="2">
    <source>
        <dbReference type="EMBL" id="PMD32262.1"/>
    </source>
</evidence>
<keyword evidence="1" id="KW-0472">Membrane</keyword>
<proteinExistence type="predicted"/>
<accession>A0A2J6R164</accession>
<name>A0A2J6R164_HYAVF</name>
<keyword evidence="1" id="KW-1133">Transmembrane helix</keyword>
<organism evidence="2 3">
    <name type="scientific">Hyaloscypha variabilis (strain UAMH 11265 / GT02V1 / F)</name>
    <name type="common">Meliniomyces variabilis</name>
    <dbReference type="NCBI Taxonomy" id="1149755"/>
    <lineage>
        <taxon>Eukaryota</taxon>
        <taxon>Fungi</taxon>
        <taxon>Dikarya</taxon>
        <taxon>Ascomycota</taxon>
        <taxon>Pezizomycotina</taxon>
        <taxon>Leotiomycetes</taxon>
        <taxon>Helotiales</taxon>
        <taxon>Hyaloscyphaceae</taxon>
        <taxon>Hyaloscypha</taxon>
        <taxon>Hyaloscypha variabilis</taxon>
    </lineage>
</organism>
<evidence type="ECO:0000313" key="3">
    <source>
        <dbReference type="Proteomes" id="UP000235786"/>
    </source>
</evidence>
<keyword evidence="3" id="KW-1185">Reference proteome</keyword>